<evidence type="ECO:0000313" key="1">
    <source>
        <dbReference type="EMBL" id="RIB22671.1"/>
    </source>
</evidence>
<comment type="caution">
    <text evidence="1">The sequence shown here is derived from an EMBL/GenBank/DDBJ whole genome shotgun (WGS) entry which is preliminary data.</text>
</comment>
<keyword evidence="2" id="KW-1185">Reference proteome</keyword>
<protein>
    <submittedName>
        <fullName evidence="1">Uncharacterized protein</fullName>
    </submittedName>
</protein>
<dbReference type="EMBL" id="QKWP01000298">
    <property type="protein sequence ID" value="RIB22671.1"/>
    <property type="molecule type" value="Genomic_DNA"/>
</dbReference>
<evidence type="ECO:0000313" key="2">
    <source>
        <dbReference type="Proteomes" id="UP000266673"/>
    </source>
</evidence>
<dbReference type="AlphaFoldDB" id="A0A397VLI2"/>
<name>A0A397VLI2_9GLOM</name>
<organism evidence="1 2">
    <name type="scientific">Gigaspora rosea</name>
    <dbReference type="NCBI Taxonomy" id="44941"/>
    <lineage>
        <taxon>Eukaryota</taxon>
        <taxon>Fungi</taxon>
        <taxon>Fungi incertae sedis</taxon>
        <taxon>Mucoromycota</taxon>
        <taxon>Glomeromycotina</taxon>
        <taxon>Glomeromycetes</taxon>
        <taxon>Diversisporales</taxon>
        <taxon>Gigasporaceae</taxon>
        <taxon>Gigaspora</taxon>
    </lineage>
</organism>
<proteinExistence type="predicted"/>
<sequence length="198" mass="23463">MASSQRPIENPMEDIQQTSLTLFDEIHANVKKAIDTPTETLKITARRRDLTFDSNSWNYETIIEAFDSPKKLEQFLSYKLCSIPTRFDIPTAINQKIQYMDTAFFRSFTRDKNAVPAHQKEFDLLFEIALEKFRRHNDVRFVNKVNRQQIYEKLRIKLAVDYLCNLDFLLLRTHCQPRLLPLYRNAKDRATNAGRHFM</sequence>
<accession>A0A397VLI2</accession>
<gene>
    <name evidence="1" type="ORF">C2G38_2173357</name>
</gene>
<dbReference type="OrthoDB" id="2485845at2759"/>
<reference evidence="1 2" key="1">
    <citation type="submission" date="2018-06" db="EMBL/GenBank/DDBJ databases">
        <title>Comparative genomics reveals the genomic features of Rhizophagus irregularis, R. cerebriforme, R. diaphanum and Gigaspora rosea, and their symbiotic lifestyle signature.</title>
        <authorList>
            <person name="Morin E."/>
            <person name="San Clemente H."/>
            <person name="Chen E.C.H."/>
            <person name="De La Providencia I."/>
            <person name="Hainaut M."/>
            <person name="Kuo A."/>
            <person name="Kohler A."/>
            <person name="Murat C."/>
            <person name="Tang N."/>
            <person name="Roy S."/>
            <person name="Loubradou J."/>
            <person name="Henrissat B."/>
            <person name="Grigoriev I.V."/>
            <person name="Corradi N."/>
            <person name="Roux C."/>
            <person name="Martin F.M."/>
        </authorList>
    </citation>
    <scope>NUCLEOTIDE SEQUENCE [LARGE SCALE GENOMIC DNA]</scope>
    <source>
        <strain evidence="1 2">DAOM 194757</strain>
    </source>
</reference>
<dbReference type="Proteomes" id="UP000266673">
    <property type="component" value="Unassembled WGS sequence"/>
</dbReference>